<keyword evidence="5 14" id="KW-0812">Transmembrane</keyword>
<dbReference type="PANTHER" id="PTHR27008">
    <property type="entry name" value="OS04G0122200 PROTEIN"/>
    <property type="match status" value="1"/>
</dbReference>
<keyword evidence="10 14" id="KW-1133">Transmembrane helix</keyword>
<dbReference type="InterPro" id="IPR011009">
    <property type="entry name" value="Kinase-like_dom_sf"/>
</dbReference>
<evidence type="ECO:0000256" key="14">
    <source>
        <dbReference type="SAM" id="Phobius"/>
    </source>
</evidence>
<dbReference type="GO" id="GO:0005524">
    <property type="term" value="F:ATP binding"/>
    <property type="evidence" value="ECO:0007669"/>
    <property type="project" value="UniProtKB-UniRule"/>
</dbReference>
<dbReference type="EMBL" id="BQKI01000078">
    <property type="protein sequence ID" value="GJN25341.1"/>
    <property type="molecule type" value="Genomic_DNA"/>
</dbReference>
<evidence type="ECO:0000256" key="11">
    <source>
        <dbReference type="ARBA" id="ARBA00023136"/>
    </source>
</evidence>
<reference evidence="16" key="1">
    <citation type="journal article" date="2018" name="DNA Res.">
        <title>Multiple hybrid de novo genome assembly of finger millet, an orphan allotetraploid crop.</title>
        <authorList>
            <person name="Hatakeyama M."/>
            <person name="Aluri S."/>
            <person name="Balachadran M.T."/>
            <person name="Sivarajan S.R."/>
            <person name="Patrignani A."/>
            <person name="Gruter S."/>
            <person name="Poveda L."/>
            <person name="Shimizu-Inatsugi R."/>
            <person name="Baeten J."/>
            <person name="Francoijs K.J."/>
            <person name="Nataraja K.N."/>
            <person name="Reddy Y.A.N."/>
            <person name="Phadnis S."/>
            <person name="Ravikumar R.L."/>
            <person name="Schlapbach R."/>
            <person name="Sreeman S.M."/>
            <person name="Shimizu K.K."/>
        </authorList>
    </citation>
    <scope>NUCLEOTIDE SEQUENCE</scope>
</reference>
<evidence type="ECO:0000256" key="3">
    <source>
        <dbReference type="ARBA" id="ARBA00022614"/>
    </source>
</evidence>
<evidence type="ECO:0000256" key="8">
    <source>
        <dbReference type="ARBA" id="ARBA00022777"/>
    </source>
</evidence>
<evidence type="ECO:0000313" key="17">
    <source>
        <dbReference type="Proteomes" id="UP001054889"/>
    </source>
</evidence>
<dbReference type="Gene3D" id="3.80.10.10">
    <property type="entry name" value="Ribonuclease Inhibitor"/>
    <property type="match status" value="1"/>
</dbReference>
<dbReference type="PROSITE" id="PS00108">
    <property type="entry name" value="PROTEIN_KINASE_ST"/>
    <property type="match status" value="1"/>
</dbReference>
<evidence type="ECO:0000256" key="5">
    <source>
        <dbReference type="ARBA" id="ARBA00022692"/>
    </source>
</evidence>
<keyword evidence="11 14" id="KW-0472">Membrane</keyword>
<evidence type="ECO:0000256" key="7">
    <source>
        <dbReference type="ARBA" id="ARBA00022741"/>
    </source>
</evidence>
<dbReference type="FunFam" id="3.30.200.20:FF:000432">
    <property type="entry name" value="LRR receptor-like serine/threonine-protein kinase EFR"/>
    <property type="match status" value="1"/>
</dbReference>
<keyword evidence="3" id="KW-0433">Leucine-rich repeat</keyword>
<dbReference type="GO" id="GO:0004674">
    <property type="term" value="F:protein serine/threonine kinase activity"/>
    <property type="evidence" value="ECO:0007669"/>
    <property type="project" value="UniProtKB-KW"/>
</dbReference>
<evidence type="ECO:0000256" key="6">
    <source>
        <dbReference type="ARBA" id="ARBA00022737"/>
    </source>
</evidence>
<feature type="transmembrane region" description="Helical" evidence="14">
    <location>
        <begin position="130"/>
        <end position="152"/>
    </location>
</feature>
<dbReference type="PROSITE" id="PS50011">
    <property type="entry name" value="PROTEIN_KINASE_DOM"/>
    <property type="match status" value="1"/>
</dbReference>
<dbReference type="PANTHER" id="PTHR27008:SF588">
    <property type="entry name" value="RECEPTOR KINASE-LIKE PROTEIN XA21"/>
    <property type="match status" value="1"/>
</dbReference>
<evidence type="ECO:0000256" key="4">
    <source>
        <dbReference type="ARBA" id="ARBA00022679"/>
    </source>
</evidence>
<reference evidence="16" key="2">
    <citation type="submission" date="2021-12" db="EMBL/GenBank/DDBJ databases">
        <title>Resequencing data analysis of finger millet.</title>
        <authorList>
            <person name="Hatakeyama M."/>
            <person name="Aluri S."/>
            <person name="Balachadran M.T."/>
            <person name="Sivarajan S.R."/>
            <person name="Poveda L."/>
            <person name="Shimizu-Inatsugi R."/>
            <person name="Schlapbach R."/>
            <person name="Sreeman S.M."/>
            <person name="Shimizu K.K."/>
        </authorList>
    </citation>
    <scope>NUCLEOTIDE SEQUENCE</scope>
</reference>
<dbReference type="InterPro" id="IPR017441">
    <property type="entry name" value="Protein_kinase_ATP_BS"/>
</dbReference>
<dbReference type="AlphaFoldDB" id="A0AAV5ERU9"/>
<evidence type="ECO:0000256" key="1">
    <source>
        <dbReference type="ARBA" id="ARBA00004162"/>
    </source>
</evidence>
<gene>
    <name evidence="16" type="primary">gb13157</name>
    <name evidence="16" type="ORF">PR202_gb13157</name>
</gene>
<evidence type="ECO:0000256" key="10">
    <source>
        <dbReference type="ARBA" id="ARBA00022989"/>
    </source>
</evidence>
<name>A0AAV5ERU9_ELECO</name>
<comment type="similarity">
    <text evidence="13">Belongs to the protein kinase superfamily.</text>
</comment>
<dbReference type="InterPro" id="IPR032675">
    <property type="entry name" value="LRR_dom_sf"/>
</dbReference>
<dbReference type="SUPFAM" id="SSF52058">
    <property type="entry name" value="L domain-like"/>
    <property type="match status" value="1"/>
</dbReference>
<dbReference type="SUPFAM" id="SSF56112">
    <property type="entry name" value="Protein kinase-like (PK-like)"/>
    <property type="match status" value="1"/>
</dbReference>
<feature type="binding site" evidence="12">
    <location>
        <position position="219"/>
    </location>
    <ligand>
        <name>ATP</name>
        <dbReference type="ChEBI" id="CHEBI:30616"/>
    </ligand>
</feature>
<dbReference type="SMART" id="SM00220">
    <property type="entry name" value="S_TKc"/>
    <property type="match status" value="1"/>
</dbReference>
<proteinExistence type="inferred from homology"/>
<keyword evidence="2 13" id="KW-0723">Serine/threonine-protein kinase</keyword>
<dbReference type="Pfam" id="PF07714">
    <property type="entry name" value="PK_Tyr_Ser-Thr"/>
    <property type="match status" value="1"/>
</dbReference>
<evidence type="ECO:0000259" key="15">
    <source>
        <dbReference type="PROSITE" id="PS50011"/>
    </source>
</evidence>
<keyword evidence="9 12" id="KW-0067">ATP-binding</keyword>
<keyword evidence="8" id="KW-0418">Kinase</keyword>
<keyword evidence="7 12" id="KW-0547">Nucleotide-binding</keyword>
<keyword evidence="17" id="KW-1185">Reference proteome</keyword>
<protein>
    <recommendedName>
        <fullName evidence="15">Protein kinase domain-containing protein</fullName>
    </recommendedName>
</protein>
<evidence type="ECO:0000256" key="2">
    <source>
        <dbReference type="ARBA" id="ARBA00022527"/>
    </source>
</evidence>
<sequence>MDNNLFYGPLPASIGNASRLQLLQLAPNSFSGIIPPQIGRLRNMTKLLLSNTAWSSRSWRLGVHDGTGKLLPATNFGPDCHFVGEVPIYGTFANASAFYVQGNGKLCGGIPDLHLPHCSYQFPKREHKPLVIPIVVPLIATLIILAFVFKLYQGHKTRKTRCPSTINIQDHPLISYSQLVKATDGFSETNLLGSGSFGSVYKGELEDQEGESTCLVAVKVLKLHAPKALKGFTAECQALRNTRHRNLLKVITVCSSIDTRGNDFKAIVYDFMANGSLEDWLHPKADDQTEQKYLNLIERVTILLDVAHALNYLHCHGPTPIVHCDLKSSNVLLDADMVAHVGDFGLAKILVDRSSPSEQSTSSMGIRGTIGYAAPGPSAGWQCSSQRAMEQRYGNEKQSSATKLILMGWAKGRRWADIIKPKSINTDPIFDNNKRTGS</sequence>
<dbReference type="PROSITE" id="PS00107">
    <property type="entry name" value="PROTEIN_KINASE_ATP"/>
    <property type="match status" value="1"/>
</dbReference>
<feature type="domain" description="Protein kinase" evidence="15">
    <location>
        <begin position="186"/>
        <end position="438"/>
    </location>
</feature>
<comment type="subcellular location">
    <subcellularLocation>
        <location evidence="1">Cell membrane</location>
        <topology evidence="1">Single-pass membrane protein</topology>
    </subcellularLocation>
</comment>
<dbReference type="InterPro" id="IPR001245">
    <property type="entry name" value="Ser-Thr/Tyr_kinase_cat_dom"/>
</dbReference>
<accession>A0AAV5ERU9</accession>
<dbReference type="InterPro" id="IPR051809">
    <property type="entry name" value="Plant_receptor-like_S/T_kinase"/>
</dbReference>
<evidence type="ECO:0000256" key="12">
    <source>
        <dbReference type="PROSITE-ProRule" id="PRU10141"/>
    </source>
</evidence>
<dbReference type="Gene3D" id="1.10.510.10">
    <property type="entry name" value="Transferase(Phosphotransferase) domain 1"/>
    <property type="match status" value="1"/>
</dbReference>
<dbReference type="Proteomes" id="UP001054889">
    <property type="component" value="Unassembled WGS sequence"/>
</dbReference>
<organism evidence="16 17">
    <name type="scientific">Eleusine coracana subsp. coracana</name>
    <dbReference type="NCBI Taxonomy" id="191504"/>
    <lineage>
        <taxon>Eukaryota</taxon>
        <taxon>Viridiplantae</taxon>
        <taxon>Streptophyta</taxon>
        <taxon>Embryophyta</taxon>
        <taxon>Tracheophyta</taxon>
        <taxon>Spermatophyta</taxon>
        <taxon>Magnoliopsida</taxon>
        <taxon>Liliopsida</taxon>
        <taxon>Poales</taxon>
        <taxon>Poaceae</taxon>
        <taxon>PACMAD clade</taxon>
        <taxon>Chloridoideae</taxon>
        <taxon>Cynodonteae</taxon>
        <taxon>Eleusininae</taxon>
        <taxon>Eleusine</taxon>
    </lineage>
</organism>
<evidence type="ECO:0000256" key="13">
    <source>
        <dbReference type="RuleBase" id="RU000304"/>
    </source>
</evidence>
<evidence type="ECO:0000256" key="9">
    <source>
        <dbReference type="ARBA" id="ARBA00022840"/>
    </source>
</evidence>
<dbReference type="InterPro" id="IPR000719">
    <property type="entry name" value="Prot_kinase_dom"/>
</dbReference>
<keyword evidence="6" id="KW-0677">Repeat</keyword>
<dbReference type="GO" id="GO:0005886">
    <property type="term" value="C:plasma membrane"/>
    <property type="evidence" value="ECO:0007669"/>
    <property type="project" value="UniProtKB-SubCell"/>
</dbReference>
<dbReference type="InterPro" id="IPR008271">
    <property type="entry name" value="Ser/Thr_kinase_AS"/>
</dbReference>
<keyword evidence="4" id="KW-0808">Transferase</keyword>
<comment type="caution">
    <text evidence="16">The sequence shown here is derived from an EMBL/GenBank/DDBJ whole genome shotgun (WGS) entry which is preliminary data.</text>
</comment>
<evidence type="ECO:0000313" key="16">
    <source>
        <dbReference type="EMBL" id="GJN25341.1"/>
    </source>
</evidence>